<dbReference type="Proteomes" id="UP000176868">
    <property type="component" value="Unassembled WGS sequence"/>
</dbReference>
<name>A0A1G2V846_9BACT</name>
<comment type="caution">
    <text evidence="2">The sequence shown here is derived from an EMBL/GenBank/DDBJ whole genome shotgun (WGS) entry which is preliminary data.</text>
</comment>
<dbReference type="SUPFAM" id="SSF143011">
    <property type="entry name" value="RelE-like"/>
    <property type="match status" value="1"/>
</dbReference>
<evidence type="ECO:0000256" key="1">
    <source>
        <dbReference type="ARBA" id="ARBA00022649"/>
    </source>
</evidence>
<keyword evidence="1" id="KW-1277">Toxin-antitoxin system</keyword>
<dbReference type="EMBL" id="MHWZ01000013">
    <property type="protein sequence ID" value="OHB17789.1"/>
    <property type="molecule type" value="Genomic_DNA"/>
</dbReference>
<reference evidence="2 3" key="1">
    <citation type="journal article" date="2016" name="Nat. Commun.">
        <title>Thousands of microbial genomes shed light on interconnected biogeochemical processes in an aquifer system.</title>
        <authorList>
            <person name="Anantharaman K."/>
            <person name="Brown C.T."/>
            <person name="Hug L.A."/>
            <person name="Sharon I."/>
            <person name="Castelle C.J."/>
            <person name="Probst A.J."/>
            <person name="Thomas B.C."/>
            <person name="Singh A."/>
            <person name="Wilkins M.J."/>
            <person name="Karaoz U."/>
            <person name="Brodie E.L."/>
            <person name="Williams K.H."/>
            <person name="Hubbard S.S."/>
            <person name="Banfield J.F."/>
        </authorList>
    </citation>
    <scope>NUCLEOTIDE SEQUENCE [LARGE SCALE GENOMIC DNA]</scope>
</reference>
<evidence type="ECO:0000313" key="3">
    <source>
        <dbReference type="Proteomes" id="UP000176868"/>
    </source>
</evidence>
<evidence type="ECO:0000313" key="2">
    <source>
        <dbReference type="EMBL" id="OHB17789.1"/>
    </source>
</evidence>
<sequence length="86" mass="10306">MKIDYHKKFYKTFDKLPIKIQEKFYERLRIFSQTPFNAILNNHALTGEYRGYRSIDITGDLRAIFELIDKDTALFIIVDTHSNLYK</sequence>
<dbReference type="NCBIfam" id="TIGR02385">
    <property type="entry name" value="RelE_StbE"/>
    <property type="match status" value="1"/>
</dbReference>
<accession>A0A1G2V846</accession>
<protein>
    <recommendedName>
        <fullName evidence="4">Addiction module toxin RelE</fullName>
    </recommendedName>
</protein>
<dbReference type="STRING" id="1802782.A2544_01855"/>
<dbReference type="Gene3D" id="3.30.2310.20">
    <property type="entry name" value="RelE-like"/>
    <property type="match status" value="1"/>
</dbReference>
<dbReference type="InterPro" id="IPR007712">
    <property type="entry name" value="RelE/ParE_toxin"/>
</dbReference>
<gene>
    <name evidence="2" type="ORF">A2544_01855</name>
</gene>
<dbReference type="InterPro" id="IPR035093">
    <property type="entry name" value="RelE/ParE_toxin_dom_sf"/>
</dbReference>
<evidence type="ECO:0008006" key="4">
    <source>
        <dbReference type="Google" id="ProtNLM"/>
    </source>
</evidence>
<dbReference type="AlphaFoldDB" id="A0A1G2V846"/>
<organism evidence="2 3">
    <name type="scientific">Candidatus Zambryskibacteria bacterium RIFOXYD2_FULL_43_10</name>
    <dbReference type="NCBI Taxonomy" id="1802782"/>
    <lineage>
        <taxon>Bacteria</taxon>
        <taxon>Candidatus Zambryskiibacteriota</taxon>
    </lineage>
</organism>
<proteinExistence type="predicted"/>